<proteinExistence type="predicted"/>
<evidence type="ECO:0000313" key="2">
    <source>
        <dbReference type="Proteomes" id="UP000003676"/>
    </source>
</evidence>
<accession>B6WW81</accession>
<dbReference type="Proteomes" id="UP000003676">
    <property type="component" value="Unassembled WGS sequence"/>
</dbReference>
<reference evidence="1 2" key="2">
    <citation type="submission" date="2008-10" db="EMBL/GenBank/DDBJ databases">
        <authorList>
            <person name="Fulton L."/>
            <person name="Clifton S."/>
            <person name="Fulton B."/>
            <person name="Xu J."/>
            <person name="Minx P."/>
            <person name="Pepin K.H."/>
            <person name="Johnson M."/>
            <person name="Bhonagiri V."/>
            <person name="Nash W.E."/>
            <person name="Mardis E.R."/>
            <person name="Wilson R.K."/>
        </authorList>
    </citation>
    <scope>NUCLEOTIDE SEQUENCE [LARGE SCALE GENOMIC DNA]</scope>
    <source>
        <strain evidence="1 2">ATCC 29098</strain>
    </source>
</reference>
<protein>
    <submittedName>
        <fullName evidence="1">Uncharacterized protein</fullName>
    </submittedName>
</protein>
<name>B6WW81_9BACT</name>
<dbReference type="EMBL" id="ABXU01000069">
    <property type="protein sequence ID" value="EEB32739.1"/>
    <property type="molecule type" value="Genomic_DNA"/>
</dbReference>
<gene>
    <name evidence="1" type="ORF">DESPIG_02349</name>
</gene>
<organism evidence="1 2">
    <name type="scientific">Desulfovibrio piger ATCC 29098</name>
    <dbReference type="NCBI Taxonomy" id="411464"/>
    <lineage>
        <taxon>Bacteria</taxon>
        <taxon>Pseudomonadati</taxon>
        <taxon>Thermodesulfobacteriota</taxon>
        <taxon>Desulfovibrionia</taxon>
        <taxon>Desulfovibrionales</taxon>
        <taxon>Desulfovibrionaceae</taxon>
        <taxon>Desulfovibrio</taxon>
    </lineage>
</organism>
<sequence length="133" mass="14958">MQGGKGNLFGKRFSLPPLHPPILSKNFYLEGWQWREGRRPGRRLPVSIRQDRICMKGRDRIAASGQRSPEKRVRSLPLSSLRSIQIPKKRTSEDVLFFCAGRPGRWISMSGGPGAAGVICRCYSGSGPRYFLL</sequence>
<reference evidence="1 2" key="1">
    <citation type="submission" date="2008-10" db="EMBL/GenBank/DDBJ databases">
        <title>Draft genome sequence of Desulvovibrio piger (ATCC 29098).</title>
        <authorList>
            <person name="Sudarsanam P."/>
            <person name="Ley R."/>
            <person name="Guruge J."/>
            <person name="Turnbaugh P.J."/>
            <person name="Mahowald M."/>
            <person name="Liep D."/>
            <person name="Gordon J."/>
        </authorList>
    </citation>
    <scope>NUCLEOTIDE SEQUENCE [LARGE SCALE GENOMIC DNA]</scope>
    <source>
        <strain evidence="1 2">ATCC 29098</strain>
    </source>
</reference>
<dbReference type="HOGENOM" id="CLU_1903322_0_0_7"/>
<evidence type="ECO:0000313" key="1">
    <source>
        <dbReference type="EMBL" id="EEB32739.1"/>
    </source>
</evidence>
<comment type="caution">
    <text evidence="1">The sequence shown here is derived from an EMBL/GenBank/DDBJ whole genome shotgun (WGS) entry which is preliminary data.</text>
</comment>
<dbReference type="AlphaFoldDB" id="B6WW81"/>